<sequence length="86" mass="9462">MPDEGGVDEQEEGFGDERAECGYCEPQYVAVECSAFSRATRGGFAGVMTRFGHPFTVARWSEGALTSAAKVMRIGLVYDLFGYRYC</sequence>
<gene>
    <name evidence="1" type="ORF">GCM10011399_31930</name>
</gene>
<dbReference type="EMBL" id="BMGP01000006">
    <property type="protein sequence ID" value="GGF36613.1"/>
    <property type="molecule type" value="Genomic_DNA"/>
</dbReference>
<evidence type="ECO:0000313" key="2">
    <source>
        <dbReference type="Proteomes" id="UP000598775"/>
    </source>
</evidence>
<dbReference type="Proteomes" id="UP000598775">
    <property type="component" value="Unassembled WGS sequence"/>
</dbReference>
<dbReference type="AlphaFoldDB" id="A0A917BDP1"/>
<reference evidence="1 2" key="1">
    <citation type="journal article" date="2014" name="Int. J. Syst. Evol. Microbiol.">
        <title>Complete genome sequence of Corynebacterium casei LMG S-19264T (=DSM 44701T), isolated from a smear-ripened cheese.</title>
        <authorList>
            <consortium name="US DOE Joint Genome Institute (JGI-PGF)"/>
            <person name="Walter F."/>
            <person name="Albersmeier A."/>
            <person name="Kalinowski J."/>
            <person name="Ruckert C."/>
        </authorList>
    </citation>
    <scope>NUCLEOTIDE SEQUENCE [LARGE SCALE GENOMIC DNA]</scope>
    <source>
        <strain evidence="1 2">CGMCC 1.12976</strain>
    </source>
</reference>
<organism evidence="1 2">
    <name type="scientific">Subtercola lobariae</name>
    <dbReference type="NCBI Taxonomy" id="1588641"/>
    <lineage>
        <taxon>Bacteria</taxon>
        <taxon>Bacillati</taxon>
        <taxon>Actinomycetota</taxon>
        <taxon>Actinomycetes</taxon>
        <taxon>Micrococcales</taxon>
        <taxon>Microbacteriaceae</taxon>
        <taxon>Subtercola</taxon>
    </lineage>
</organism>
<accession>A0A917BDP1</accession>
<proteinExistence type="predicted"/>
<comment type="caution">
    <text evidence="1">The sequence shown here is derived from an EMBL/GenBank/DDBJ whole genome shotgun (WGS) entry which is preliminary data.</text>
</comment>
<name>A0A917BDP1_9MICO</name>
<keyword evidence="2" id="KW-1185">Reference proteome</keyword>
<protein>
    <submittedName>
        <fullName evidence="1">Uncharacterized protein</fullName>
    </submittedName>
</protein>
<evidence type="ECO:0000313" key="1">
    <source>
        <dbReference type="EMBL" id="GGF36613.1"/>
    </source>
</evidence>